<dbReference type="Proteomes" id="UP000629911">
    <property type="component" value="Unassembled WGS sequence"/>
</dbReference>
<keyword evidence="3" id="KW-1185">Reference proteome</keyword>
<name>A0ABQ2UA40_9ACTN</name>
<gene>
    <name evidence="2" type="ORF">GCM10010287_61640</name>
</gene>
<dbReference type="EMBL" id="BMTZ01000032">
    <property type="protein sequence ID" value="GGT78967.1"/>
    <property type="molecule type" value="Genomic_DNA"/>
</dbReference>
<dbReference type="Pfam" id="PF04149">
    <property type="entry name" value="DUF397"/>
    <property type="match status" value="2"/>
</dbReference>
<feature type="domain" description="DUF397" evidence="1">
    <location>
        <begin position="11"/>
        <end position="31"/>
    </location>
</feature>
<evidence type="ECO:0000313" key="2">
    <source>
        <dbReference type="EMBL" id="GGT78967.1"/>
    </source>
</evidence>
<protein>
    <submittedName>
        <fullName evidence="2">Toxin</fullName>
    </submittedName>
</protein>
<dbReference type="InterPro" id="IPR007278">
    <property type="entry name" value="DUF397"/>
</dbReference>
<comment type="caution">
    <text evidence="2">The sequence shown here is derived from an EMBL/GenBank/DDBJ whole genome shotgun (WGS) entry which is preliminary data.</text>
</comment>
<proteinExistence type="predicted"/>
<reference evidence="3" key="1">
    <citation type="journal article" date="2019" name="Int. J. Syst. Evol. Microbiol.">
        <title>The Global Catalogue of Microorganisms (GCM) 10K type strain sequencing project: providing services to taxonomists for standard genome sequencing and annotation.</title>
        <authorList>
            <consortium name="The Broad Institute Genomics Platform"/>
            <consortium name="The Broad Institute Genome Sequencing Center for Infectious Disease"/>
            <person name="Wu L."/>
            <person name="Ma J."/>
        </authorList>
    </citation>
    <scope>NUCLEOTIDE SEQUENCE [LARGE SCALE GENOMIC DNA]</scope>
    <source>
        <strain evidence="3">JCM 4422</strain>
    </source>
</reference>
<sequence>MASYGFDLSTAAWRKSTYSNGDGGNCVEVAEAFPGAARWRKSTYSNGTGGDCLEVCDAHTAVVPVRDSKVPDGPVLTVTAPAWTSFVASLK</sequence>
<evidence type="ECO:0000313" key="3">
    <source>
        <dbReference type="Proteomes" id="UP000629911"/>
    </source>
</evidence>
<dbReference type="RefSeq" id="WP_086701320.1">
    <property type="nucleotide sequence ID" value="NZ_BMTZ01000032.1"/>
</dbReference>
<organism evidence="2 3">
    <name type="scientific">Streptomyces variabilis</name>
    <dbReference type="NCBI Taxonomy" id="67372"/>
    <lineage>
        <taxon>Bacteria</taxon>
        <taxon>Bacillati</taxon>
        <taxon>Actinomycetota</taxon>
        <taxon>Actinomycetes</taxon>
        <taxon>Kitasatosporales</taxon>
        <taxon>Streptomycetaceae</taxon>
        <taxon>Streptomyces</taxon>
        <taxon>Streptomyces griseoincarnatus group</taxon>
    </lineage>
</organism>
<feature type="domain" description="DUF397" evidence="1">
    <location>
        <begin position="37"/>
        <end position="91"/>
    </location>
</feature>
<evidence type="ECO:0000259" key="1">
    <source>
        <dbReference type="Pfam" id="PF04149"/>
    </source>
</evidence>
<accession>A0ABQ2UA40</accession>